<dbReference type="InterPro" id="IPR003708">
    <property type="entry name" value="SecB"/>
</dbReference>
<dbReference type="Proteomes" id="UP001318301">
    <property type="component" value="Unassembled WGS sequence"/>
</dbReference>
<reference evidence="5 6" key="1">
    <citation type="submission" date="2019-02" db="EMBL/GenBank/DDBJ databases">
        <title>Genome of a new Bacteroidetes strain.</title>
        <authorList>
            <person name="Pitt A."/>
        </authorList>
    </citation>
    <scope>NUCLEOTIDE SEQUENCE [LARGE SCALE GENOMIC DNA]</scope>
    <source>
        <strain evidence="5 6">50C-KIRBA</strain>
    </source>
</reference>
<dbReference type="SUPFAM" id="SSF54611">
    <property type="entry name" value="SecB-like"/>
    <property type="match status" value="1"/>
</dbReference>
<accession>A0ABX0EZ81</accession>
<dbReference type="EMBL" id="SEWW01000005">
    <property type="protein sequence ID" value="NGZ44748.1"/>
    <property type="molecule type" value="Genomic_DNA"/>
</dbReference>
<evidence type="ECO:0000256" key="3">
    <source>
        <dbReference type="ARBA" id="ARBA00022927"/>
    </source>
</evidence>
<comment type="caution">
    <text evidence="5">The sequence shown here is derived from an EMBL/GenBank/DDBJ whole genome shotgun (WGS) entry which is preliminary data.</text>
</comment>
<gene>
    <name evidence="5" type="ORF">EWU23_09685</name>
</gene>
<evidence type="ECO:0000256" key="1">
    <source>
        <dbReference type="ARBA" id="ARBA00009990"/>
    </source>
</evidence>
<evidence type="ECO:0000313" key="5">
    <source>
        <dbReference type="EMBL" id="NGZ44748.1"/>
    </source>
</evidence>
<evidence type="ECO:0000256" key="4">
    <source>
        <dbReference type="ARBA" id="ARBA00023010"/>
    </source>
</evidence>
<evidence type="ECO:0000256" key="2">
    <source>
        <dbReference type="ARBA" id="ARBA00022448"/>
    </source>
</evidence>
<dbReference type="InterPro" id="IPR035958">
    <property type="entry name" value="SecB-like_sf"/>
</dbReference>
<sequence>MESAQFFIESYRFNKVIIDLNNKLSNELKLEIIPKGTFEFKSSRFNLYFVFKAFSENSENTFIEIECNGIFGFKENTTFEQIPDFFYNNSMAILFPYLRAFISLVTLQINIPPLILPTLNLSSLEADLRKNTFNI</sequence>
<comment type="similarity">
    <text evidence="1">Belongs to the SecB family.</text>
</comment>
<dbReference type="RefSeq" id="WP_166231581.1">
    <property type="nucleotide sequence ID" value="NZ_SEWW01000005.1"/>
</dbReference>
<evidence type="ECO:0008006" key="7">
    <source>
        <dbReference type="Google" id="ProtNLM"/>
    </source>
</evidence>
<dbReference type="Gene3D" id="3.10.420.10">
    <property type="entry name" value="SecB-like"/>
    <property type="match status" value="1"/>
</dbReference>
<evidence type="ECO:0000313" key="6">
    <source>
        <dbReference type="Proteomes" id="UP001318301"/>
    </source>
</evidence>
<organism evidence="5 6">
    <name type="scientific">Aquirufa beregesia</name>
    <dbReference type="NCBI Taxonomy" id="2516556"/>
    <lineage>
        <taxon>Bacteria</taxon>
        <taxon>Pseudomonadati</taxon>
        <taxon>Bacteroidota</taxon>
        <taxon>Cytophagia</taxon>
        <taxon>Cytophagales</taxon>
        <taxon>Flectobacillaceae</taxon>
        <taxon>Aquirufa</taxon>
    </lineage>
</organism>
<keyword evidence="3" id="KW-0653">Protein transport</keyword>
<protein>
    <recommendedName>
        <fullName evidence="7">Preprotein translocase subunit SecB</fullName>
    </recommendedName>
</protein>
<name>A0ABX0EZ81_9BACT</name>
<proteinExistence type="inferred from homology"/>
<keyword evidence="4" id="KW-0811">Translocation</keyword>
<keyword evidence="2" id="KW-0813">Transport</keyword>
<dbReference type="Pfam" id="PF02556">
    <property type="entry name" value="SecB"/>
    <property type="match status" value="1"/>
</dbReference>
<keyword evidence="6" id="KW-1185">Reference proteome</keyword>